<dbReference type="AlphaFoldDB" id="A0A2P2J6I6"/>
<organism evidence="1">
    <name type="scientific">Rhizophora mucronata</name>
    <name type="common">Asiatic mangrove</name>
    <dbReference type="NCBI Taxonomy" id="61149"/>
    <lineage>
        <taxon>Eukaryota</taxon>
        <taxon>Viridiplantae</taxon>
        <taxon>Streptophyta</taxon>
        <taxon>Embryophyta</taxon>
        <taxon>Tracheophyta</taxon>
        <taxon>Spermatophyta</taxon>
        <taxon>Magnoliopsida</taxon>
        <taxon>eudicotyledons</taxon>
        <taxon>Gunneridae</taxon>
        <taxon>Pentapetalae</taxon>
        <taxon>rosids</taxon>
        <taxon>fabids</taxon>
        <taxon>Malpighiales</taxon>
        <taxon>Rhizophoraceae</taxon>
        <taxon>Rhizophora</taxon>
    </lineage>
</organism>
<proteinExistence type="predicted"/>
<dbReference type="EMBL" id="GGEC01008607">
    <property type="protein sequence ID" value="MBW89090.1"/>
    <property type="molecule type" value="Transcribed_RNA"/>
</dbReference>
<sequence>MPRERGGADASGLREILRRKREILLVR</sequence>
<evidence type="ECO:0000313" key="1">
    <source>
        <dbReference type="EMBL" id="MBW89090.1"/>
    </source>
</evidence>
<accession>A0A2P2J6I6</accession>
<protein>
    <submittedName>
        <fullName evidence="1">Uncharacterized protein</fullName>
    </submittedName>
</protein>
<reference evidence="1" key="1">
    <citation type="submission" date="2018-02" db="EMBL/GenBank/DDBJ databases">
        <title>Rhizophora mucronata_Transcriptome.</title>
        <authorList>
            <person name="Meera S.P."/>
            <person name="Sreeshan A."/>
            <person name="Augustine A."/>
        </authorList>
    </citation>
    <scope>NUCLEOTIDE SEQUENCE</scope>
    <source>
        <tissue evidence="1">Leaf</tissue>
    </source>
</reference>
<name>A0A2P2J6I6_RHIMU</name>